<name>A0ABV9LJV0_9ACTN</name>
<sequence>MGSPSRTRRVAAVVVAAGCTAAVPVSGELSPGALLAVGGTGLLATAAGLAAHAGAGAPRVGRRALPWLAWLAAALAWEAVTLLDGDLPALSDLADPLLAHPAARAAATLGWLAAGAWLLTRPAAPPERS</sequence>
<reference evidence="3" key="1">
    <citation type="journal article" date="2019" name="Int. J. Syst. Evol. Microbiol.">
        <title>The Global Catalogue of Microorganisms (GCM) 10K type strain sequencing project: providing services to taxonomists for standard genome sequencing and annotation.</title>
        <authorList>
            <consortium name="The Broad Institute Genomics Platform"/>
            <consortium name="The Broad Institute Genome Sequencing Center for Infectious Disease"/>
            <person name="Wu L."/>
            <person name="Ma J."/>
        </authorList>
    </citation>
    <scope>NUCLEOTIDE SEQUENCE [LARGE SCALE GENOMIC DNA]</scope>
    <source>
        <strain evidence="3">CCUG 62763</strain>
    </source>
</reference>
<keyword evidence="1" id="KW-1133">Transmembrane helix</keyword>
<feature type="transmembrane region" description="Helical" evidence="1">
    <location>
        <begin position="32"/>
        <end position="52"/>
    </location>
</feature>
<protein>
    <submittedName>
        <fullName evidence="2">Uncharacterized protein</fullName>
    </submittedName>
</protein>
<accession>A0ABV9LJV0</accession>
<dbReference type="RefSeq" id="WP_387989429.1">
    <property type="nucleotide sequence ID" value="NZ_JBHSGR010000014.1"/>
</dbReference>
<comment type="caution">
    <text evidence="2">The sequence shown here is derived from an EMBL/GenBank/DDBJ whole genome shotgun (WGS) entry which is preliminary data.</text>
</comment>
<keyword evidence="1" id="KW-0812">Transmembrane</keyword>
<gene>
    <name evidence="2" type="ORF">ACFO3M_13560</name>
</gene>
<proteinExistence type="predicted"/>
<evidence type="ECO:0000313" key="2">
    <source>
        <dbReference type="EMBL" id="MFC4694421.1"/>
    </source>
</evidence>
<organism evidence="2 3">
    <name type="scientific">Geodermatophilus arenarius</name>
    <dbReference type="NCBI Taxonomy" id="1137990"/>
    <lineage>
        <taxon>Bacteria</taxon>
        <taxon>Bacillati</taxon>
        <taxon>Actinomycetota</taxon>
        <taxon>Actinomycetes</taxon>
        <taxon>Geodermatophilales</taxon>
        <taxon>Geodermatophilaceae</taxon>
        <taxon>Geodermatophilus</taxon>
    </lineage>
</organism>
<feature type="transmembrane region" description="Helical" evidence="1">
    <location>
        <begin position="103"/>
        <end position="120"/>
    </location>
</feature>
<evidence type="ECO:0000313" key="3">
    <source>
        <dbReference type="Proteomes" id="UP001596025"/>
    </source>
</evidence>
<dbReference type="Proteomes" id="UP001596025">
    <property type="component" value="Unassembled WGS sequence"/>
</dbReference>
<dbReference type="EMBL" id="JBHSGR010000014">
    <property type="protein sequence ID" value="MFC4694421.1"/>
    <property type="molecule type" value="Genomic_DNA"/>
</dbReference>
<evidence type="ECO:0000256" key="1">
    <source>
        <dbReference type="SAM" id="Phobius"/>
    </source>
</evidence>
<keyword evidence="1" id="KW-0472">Membrane</keyword>
<feature type="transmembrane region" description="Helical" evidence="1">
    <location>
        <begin position="64"/>
        <end position="83"/>
    </location>
</feature>
<keyword evidence="3" id="KW-1185">Reference proteome</keyword>